<sequence>MSQSLRAVSCTIDSLSLVTNLQKLHLWLPLLRKSAPLASLGDDCDKHV</sequence>
<dbReference type="EMBL" id="LR031570">
    <property type="protein sequence ID" value="VDC72164.1"/>
    <property type="molecule type" value="Genomic_DNA"/>
</dbReference>
<proteinExistence type="predicted"/>
<evidence type="ECO:0000313" key="1">
    <source>
        <dbReference type="EMBL" id="VDC72164.1"/>
    </source>
</evidence>
<gene>
    <name evidence="1" type="ORF">BRAA05T21878Z</name>
</gene>
<name>A0A3P5Z8R2_BRACM</name>
<organism evidence="1">
    <name type="scientific">Brassica campestris</name>
    <name type="common">Field mustard</name>
    <dbReference type="NCBI Taxonomy" id="3711"/>
    <lineage>
        <taxon>Eukaryota</taxon>
        <taxon>Viridiplantae</taxon>
        <taxon>Streptophyta</taxon>
        <taxon>Embryophyta</taxon>
        <taxon>Tracheophyta</taxon>
        <taxon>Spermatophyta</taxon>
        <taxon>Magnoliopsida</taxon>
        <taxon>eudicotyledons</taxon>
        <taxon>Gunneridae</taxon>
        <taxon>Pentapetalae</taxon>
        <taxon>rosids</taxon>
        <taxon>malvids</taxon>
        <taxon>Brassicales</taxon>
        <taxon>Brassicaceae</taxon>
        <taxon>Brassiceae</taxon>
        <taxon>Brassica</taxon>
    </lineage>
</organism>
<dbReference type="AlphaFoldDB" id="A0A3P5Z8R2"/>
<protein>
    <submittedName>
        <fullName evidence="1">Uncharacterized protein</fullName>
    </submittedName>
</protein>
<accession>A0A3P5Z8R2</accession>
<reference evidence="1" key="1">
    <citation type="submission" date="2018-11" db="EMBL/GenBank/DDBJ databases">
        <authorList>
            <consortium name="Genoscope - CEA"/>
            <person name="William W."/>
        </authorList>
    </citation>
    <scope>NUCLEOTIDE SEQUENCE</scope>
</reference>